<reference evidence="3 4" key="1">
    <citation type="submission" date="2021-01" db="EMBL/GenBank/DDBJ databases">
        <title>Sequencing the genomes of 1000 actinobacteria strains.</title>
        <authorList>
            <person name="Klenk H.-P."/>
        </authorList>
    </citation>
    <scope>NUCLEOTIDE SEQUENCE [LARGE SCALE GENOMIC DNA]</scope>
    <source>
        <strain evidence="3 4">DSM 18662</strain>
    </source>
</reference>
<dbReference type="InterPro" id="IPR036822">
    <property type="entry name" value="CutC-like_dom_sf"/>
</dbReference>
<dbReference type="EMBL" id="JAFBCF010000001">
    <property type="protein sequence ID" value="MBM7798218.1"/>
    <property type="molecule type" value="Genomic_DNA"/>
</dbReference>
<sequence>MSGLLEVIALHAADAERAEAGGADRLEIVGSMNADGLSPEPNLVGQIRRATSLPIRVMLRLREGFGTDGGEMSRLKGLASSYRSVGADGLVLGFLNGHTEIDVEVVRALVEGSDWHWTFHRAIDSCIETDRAWRALRGLPGLDQVLTAGSARGVSEGLDDLVRRAKNDPAEAALIMAGGGLLAEHVPWLARAGVRAFHIGSRARPQGSWKAYVDADLVRTWRTLIDDAVARSERQPS</sequence>
<evidence type="ECO:0000313" key="4">
    <source>
        <dbReference type="Proteomes" id="UP000704762"/>
    </source>
</evidence>
<organism evidence="3 4">
    <name type="scientific">Microlunatus panaciterrae</name>
    <dbReference type="NCBI Taxonomy" id="400768"/>
    <lineage>
        <taxon>Bacteria</taxon>
        <taxon>Bacillati</taxon>
        <taxon>Actinomycetota</taxon>
        <taxon>Actinomycetes</taxon>
        <taxon>Propionibacteriales</taxon>
        <taxon>Propionibacteriaceae</taxon>
        <taxon>Microlunatus</taxon>
    </lineage>
</organism>
<dbReference type="PANTHER" id="PTHR12598:SF0">
    <property type="entry name" value="COPPER HOMEOSTASIS PROTEIN CUTC HOMOLOG"/>
    <property type="match status" value="1"/>
</dbReference>
<dbReference type="SUPFAM" id="SSF110395">
    <property type="entry name" value="CutC-like"/>
    <property type="match status" value="1"/>
</dbReference>
<evidence type="ECO:0000313" key="3">
    <source>
        <dbReference type="EMBL" id="MBM7798218.1"/>
    </source>
</evidence>
<gene>
    <name evidence="3" type="ORF">JOE57_001139</name>
</gene>
<keyword evidence="4" id="KW-1185">Reference proteome</keyword>
<proteinExistence type="inferred from homology"/>
<evidence type="ECO:0000256" key="2">
    <source>
        <dbReference type="ARBA" id="ARBA00019014"/>
    </source>
</evidence>
<name>A0ABS2RHM4_9ACTN</name>
<comment type="caution">
    <text evidence="3">The sequence shown here is derived from an EMBL/GenBank/DDBJ whole genome shotgun (WGS) entry which is preliminary data.</text>
</comment>
<dbReference type="RefSeq" id="WP_204916792.1">
    <property type="nucleotide sequence ID" value="NZ_BAAAQP010000011.1"/>
</dbReference>
<dbReference type="Pfam" id="PF03932">
    <property type="entry name" value="CutC"/>
    <property type="match status" value="1"/>
</dbReference>
<accession>A0ABS2RHM4</accession>
<dbReference type="InterPro" id="IPR005627">
    <property type="entry name" value="CutC-like"/>
</dbReference>
<dbReference type="PANTHER" id="PTHR12598">
    <property type="entry name" value="COPPER HOMEOSTASIS PROTEIN CUTC"/>
    <property type="match status" value="1"/>
</dbReference>
<protein>
    <recommendedName>
        <fullName evidence="2">Copper homeostasis protein cutC homolog</fullName>
    </recommendedName>
</protein>
<dbReference type="Gene3D" id="3.20.20.380">
    <property type="entry name" value="Copper homeostasis (CutC) domain"/>
    <property type="match status" value="1"/>
</dbReference>
<comment type="similarity">
    <text evidence="1">Belongs to the CutC family.</text>
</comment>
<evidence type="ECO:0000256" key="1">
    <source>
        <dbReference type="ARBA" id="ARBA00007768"/>
    </source>
</evidence>
<dbReference type="Proteomes" id="UP000704762">
    <property type="component" value="Unassembled WGS sequence"/>
</dbReference>